<dbReference type="AlphaFoldDB" id="A0A9W8N4L0"/>
<feature type="compositionally biased region" description="Polar residues" evidence="1">
    <location>
        <begin position="77"/>
        <end position="89"/>
    </location>
</feature>
<sequence>MPQVPSFTSNRIYMGRESTSDPAPKRMTPTLPYVTATGPNCDRLEALRDEEIQKANESLMQDEQGPLASPDDPPLSFASSQRTLTQFRLNSNNASSFDNSDTSANELAMEVPSTKRTKRRGQRSADTDSEASVYN</sequence>
<feature type="compositionally biased region" description="Basic and acidic residues" evidence="1">
    <location>
        <begin position="42"/>
        <end position="54"/>
    </location>
</feature>
<reference evidence="2" key="1">
    <citation type="submission" date="2022-07" db="EMBL/GenBank/DDBJ databases">
        <title>Genome Sequence of Xylaria arbuscula.</title>
        <authorList>
            <person name="Buettner E."/>
        </authorList>
    </citation>
    <scope>NUCLEOTIDE SEQUENCE</scope>
    <source>
        <strain evidence="2">VT107</strain>
    </source>
</reference>
<dbReference type="Proteomes" id="UP001148614">
    <property type="component" value="Unassembled WGS sequence"/>
</dbReference>
<organism evidence="2 3">
    <name type="scientific">Xylaria arbuscula</name>
    <dbReference type="NCBI Taxonomy" id="114810"/>
    <lineage>
        <taxon>Eukaryota</taxon>
        <taxon>Fungi</taxon>
        <taxon>Dikarya</taxon>
        <taxon>Ascomycota</taxon>
        <taxon>Pezizomycotina</taxon>
        <taxon>Sordariomycetes</taxon>
        <taxon>Xylariomycetidae</taxon>
        <taxon>Xylariales</taxon>
        <taxon>Xylariaceae</taxon>
        <taxon>Xylaria</taxon>
    </lineage>
</organism>
<feature type="compositionally biased region" description="Polar residues" evidence="1">
    <location>
        <begin position="1"/>
        <end position="11"/>
    </location>
</feature>
<evidence type="ECO:0000313" key="2">
    <source>
        <dbReference type="EMBL" id="KAJ3555084.1"/>
    </source>
</evidence>
<gene>
    <name evidence="2" type="ORF">NPX13_g10435</name>
</gene>
<accession>A0A9W8N4L0</accession>
<name>A0A9W8N4L0_9PEZI</name>
<evidence type="ECO:0000313" key="3">
    <source>
        <dbReference type="Proteomes" id="UP001148614"/>
    </source>
</evidence>
<protein>
    <submittedName>
        <fullName evidence="2">Uncharacterized protein</fullName>
    </submittedName>
</protein>
<keyword evidence="3" id="KW-1185">Reference proteome</keyword>
<comment type="caution">
    <text evidence="2">The sequence shown here is derived from an EMBL/GenBank/DDBJ whole genome shotgun (WGS) entry which is preliminary data.</text>
</comment>
<dbReference type="EMBL" id="JANPWZ010002944">
    <property type="protein sequence ID" value="KAJ3555084.1"/>
    <property type="molecule type" value="Genomic_DNA"/>
</dbReference>
<feature type="region of interest" description="Disordered" evidence="1">
    <location>
        <begin position="1"/>
        <end position="135"/>
    </location>
</feature>
<feature type="compositionally biased region" description="Low complexity" evidence="1">
    <location>
        <begin position="90"/>
        <end position="105"/>
    </location>
</feature>
<proteinExistence type="predicted"/>
<evidence type="ECO:0000256" key="1">
    <source>
        <dbReference type="SAM" id="MobiDB-lite"/>
    </source>
</evidence>